<dbReference type="FunFam" id="3.30.200.20:FF:000358">
    <property type="entry name" value="Tau tubulin kinase 2b"/>
    <property type="match status" value="1"/>
</dbReference>
<name>A0A9P1IP77_9PELO</name>
<keyword evidence="5" id="KW-0067">ATP-binding</keyword>
<dbReference type="PROSITE" id="PS50011">
    <property type="entry name" value="PROTEIN_KINASE_DOM"/>
    <property type="match status" value="1"/>
</dbReference>
<dbReference type="GO" id="GO:0004674">
    <property type="term" value="F:protein serine/threonine kinase activity"/>
    <property type="evidence" value="ECO:0007669"/>
    <property type="project" value="UniProtKB-KW"/>
</dbReference>
<keyword evidence="1" id="KW-0723">Serine/threonine-protein kinase</keyword>
<evidence type="ECO:0000256" key="7">
    <source>
        <dbReference type="RuleBase" id="RU003425"/>
    </source>
</evidence>
<dbReference type="PROSITE" id="PS00108">
    <property type="entry name" value="PROTEIN_KINASE_ST"/>
    <property type="match status" value="1"/>
</dbReference>
<gene>
    <name evidence="11" type="ORF">CAMP_LOCUS11156</name>
</gene>
<evidence type="ECO:0000256" key="3">
    <source>
        <dbReference type="ARBA" id="ARBA00022741"/>
    </source>
</evidence>
<comment type="caution">
    <text evidence="11">The sequence shown here is derived from an EMBL/GenBank/DDBJ whole genome shotgun (WGS) entry which is preliminary data.</text>
</comment>
<evidence type="ECO:0000259" key="9">
    <source>
        <dbReference type="PROSITE" id="PS50011"/>
    </source>
</evidence>
<evidence type="ECO:0000256" key="4">
    <source>
        <dbReference type="ARBA" id="ARBA00022777"/>
    </source>
</evidence>
<dbReference type="InterPro" id="IPR000535">
    <property type="entry name" value="MSP_dom"/>
</dbReference>
<dbReference type="InterPro" id="IPR013783">
    <property type="entry name" value="Ig-like_fold"/>
</dbReference>
<comment type="similarity">
    <text evidence="6">Belongs to the protein kinase superfamily. CK1 Ser/Thr protein kinase family.</text>
</comment>
<evidence type="ECO:0000313" key="12">
    <source>
        <dbReference type="Proteomes" id="UP001152747"/>
    </source>
</evidence>
<evidence type="ECO:0000313" key="11">
    <source>
        <dbReference type="EMBL" id="CAI5448519.1"/>
    </source>
</evidence>
<sequence length="485" mass="55050">MAEDDQMANVKFQPGKKFGEWVIKKRLDEGGFGQVYLVENGKKEKGALKAESNEVEGGSAIKLETMILKQLNKNGPVPHIPTVYHAAKRNKYCYMVMMLLGDNLKHLKTDQPKERFTRGTWSRVGIQCLYSLKYLHDCGFIHRDIKPQNFVMGHPEDGARSRMVHILDFGLARPFASFDEKRKKWVARKARGSAEFRGTLRYTSPNVHLRKEQGRVDDVWSLLFVLIELNGGLPWQTEKERDKVEQMKMSLDNRTVMQNMPICMGNILPHLHSLDYYQRPDYHLFFKSLWQVMLNEKITPTSKYDWESPEQEENAKKFKPADWEKPEGPYFSSDPIGINGPPEGPAANSENPNNDGGLKSGEDKSKSNSKPAKNWLQVSPSLLSVQSSGGTVKFTMKNEHFEPIVYKVKISNVENYRVNPVFGIIQPKSSAEVEVVRTAGAIKIDRIVVQFGNVTKGETSTDAQKVFSTIKDTDRLTVPISAVNK</sequence>
<feature type="compositionally biased region" description="Basic and acidic residues" evidence="8">
    <location>
        <begin position="313"/>
        <end position="327"/>
    </location>
</feature>
<dbReference type="Gene3D" id="1.10.510.10">
    <property type="entry name" value="Transferase(Phosphotransferase) domain 1"/>
    <property type="match status" value="1"/>
</dbReference>
<organism evidence="11 12">
    <name type="scientific">Caenorhabditis angaria</name>
    <dbReference type="NCBI Taxonomy" id="860376"/>
    <lineage>
        <taxon>Eukaryota</taxon>
        <taxon>Metazoa</taxon>
        <taxon>Ecdysozoa</taxon>
        <taxon>Nematoda</taxon>
        <taxon>Chromadorea</taxon>
        <taxon>Rhabditida</taxon>
        <taxon>Rhabditina</taxon>
        <taxon>Rhabditomorpha</taxon>
        <taxon>Rhabditoidea</taxon>
        <taxon>Rhabditidae</taxon>
        <taxon>Peloderinae</taxon>
        <taxon>Caenorhabditis</taxon>
    </lineage>
</organism>
<feature type="region of interest" description="Disordered" evidence="8">
    <location>
        <begin position="304"/>
        <end position="373"/>
    </location>
</feature>
<dbReference type="GO" id="GO:0005524">
    <property type="term" value="F:ATP binding"/>
    <property type="evidence" value="ECO:0007669"/>
    <property type="project" value="UniProtKB-KW"/>
</dbReference>
<dbReference type="GO" id="GO:0015630">
    <property type="term" value="C:microtubule cytoskeleton"/>
    <property type="evidence" value="ECO:0007669"/>
    <property type="project" value="UniProtKB-ARBA"/>
</dbReference>
<dbReference type="Proteomes" id="UP001152747">
    <property type="component" value="Unassembled WGS sequence"/>
</dbReference>
<dbReference type="InterPro" id="IPR050235">
    <property type="entry name" value="CK1_Ser-Thr_kinase"/>
</dbReference>
<dbReference type="PANTHER" id="PTHR11909">
    <property type="entry name" value="CASEIN KINASE-RELATED"/>
    <property type="match status" value="1"/>
</dbReference>
<dbReference type="InterPro" id="IPR000719">
    <property type="entry name" value="Prot_kinase_dom"/>
</dbReference>
<dbReference type="SUPFAM" id="SSF49354">
    <property type="entry name" value="PapD-like"/>
    <property type="match status" value="1"/>
</dbReference>
<evidence type="ECO:0000256" key="8">
    <source>
        <dbReference type="SAM" id="MobiDB-lite"/>
    </source>
</evidence>
<keyword evidence="7" id="KW-0963">Cytoplasm</keyword>
<dbReference type="InterPro" id="IPR008271">
    <property type="entry name" value="Ser/Thr_kinase_AS"/>
</dbReference>
<reference evidence="11" key="1">
    <citation type="submission" date="2022-11" db="EMBL/GenBank/DDBJ databases">
        <authorList>
            <person name="Kikuchi T."/>
        </authorList>
    </citation>
    <scope>NUCLEOTIDE SEQUENCE</scope>
    <source>
        <strain evidence="11">PS1010</strain>
    </source>
</reference>
<evidence type="ECO:0000256" key="5">
    <source>
        <dbReference type="ARBA" id="ARBA00022840"/>
    </source>
</evidence>
<keyword evidence="3" id="KW-0547">Nucleotide-binding</keyword>
<proteinExistence type="inferred from homology"/>
<dbReference type="FunFam" id="1.10.510.10:FF:000883">
    <property type="entry name" value="Tau TuBulin Kinase"/>
    <property type="match status" value="1"/>
</dbReference>
<dbReference type="Pfam" id="PF00635">
    <property type="entry name" value="Motile_Sperm"/>
    <property type="match status" value="1"/>
</dbReference>
<comment type="function">
    <text evidence="7">Central component in molecular interactions underlying sperm crawling. Forms an extensive filament system that extends from sperm villipoda, along the leading edge of the pseudopod.</text>
</comment>
<evidence type="ECO:0000256" key="2">
    <source>
        <dbReference type="ARBA" id="ARBA00022679"/>
    </source>
</evidence>
<evidence type="ECO:0000259" key="10">
    <source>
        <dbReference type="PROSITE" id="PS50202"/>
    </source>
</evidence>
<dbReference type="Gene3D" id="2.60.40.10">
    <property type="entry name" value="Immunoglobulins"/>
    <property type="match status" value="1"/>
</dbReference>
<dbReference type="InterPro" id="IPR011009">
    <property type="entry name" value="Kinase-like_dom_sf"/>
</dbReference>
<dbReference type="Pfam" id="PF00069">
    <property type="entry name" value="Pkinase"/>
    <property type="match status" value="1"/>
</dbReference>
<dbReference type="SUPFAM" id="SSF56112">
    <property type="entry name" value="Protein kinase-like (PK-like)"/>
    <property type="match status" value="1"/>
</dbReference>
<dbReference type="InterPro" id="IPR008962">
    <property type="entry name" value="PapD-like_sf"/>
</dbReference>
<keyword evidence="2" id="KW-0808">Transferase</keyword>
<accession>A0A9P1IP77</accession>
<feature type="domain" description="Protein kinase" evidence="9">
    <location>
        <begin position="21"/>
        <end position="294"/>
    </location>
</feature>
<dbReference type="AlphaFoldDB" id="A0A9P1IP77"/>
<dbReference type="SMART" id="SM00220">
    <property type="entry name" value="S_TKc"/>
    <property type="match status" value="1"/>
</dbReference>
<evidence type="ECO:0000256" key="1">
    <source>
        <dbReference type="ARBA" id="ARBA00022527"/>
    </source>
</evidence>
<protein>
    <recommendedName>
        <fullName evidence="7">Major sperm protein</fullName>
    </recommendedName>
</protein>
<keyword evidence="4" id="KW-0418">Kinase</keyword>
<dbReference type="OrthoDB" id="5979581at2759"/>
<feature type="domain" description="MSP" evidence="10">
    <location>
        <begin position="375"/>
        <end position="485"/>
    </location>
</feature>
<keyword evidence="7" id="KW-0206">Cytoskeleton</keyword>
<dbReference type="EMBL" id="CANHGI010000004">
    <property type="protein sequence ID" value="CAI5448519.1"/>
    <property type="molecule type" value="Genomic_DNA"/>
</dbReference>
<dbReference type="PROSITE" id="PS50202">
    <property type="entry name" value="MSP"/>
    <property type="match status" value="1"/>
</dbReference>
<keyword evidence="12" id="KW-1185">Reference proteome</keyword>
<evidence type="ECO:0000256" key="6">
    <source>
        <dbReference type="ARBA" id="ARBA00061588"/>
    </source>
</evidence>